<keyword evidence="3" id="KW-0067">ATP-binding</keyword>
<dbReference type="GO" id="GO:0032543">
    <property type="term" value="P:mitochondrial translation"/>
    <property type="evidence" value="ECO:0007669"/>
    <property type="project" value="TreeGrafter"/>
</dbReference>
<evidence type="ECO:0000256" key="2">
    <source>
        <dbReference type="ARBA" id="ARBA00022741"/>
    </source>
</evidence>
<dbReference type="InterPro" id="IPR017959">
    <property type="entry name" value="Asn/Gln-tRNA_amidoTrfase_suB/E"/>
</dbReference>
<evidence type="ECO:0000313" key="9">
    <source>
        <dbReference type="EMBL" id="CCF76012.1"/>
    </source>
</evidence>
<dbReference type="EC" id="6.3.5.-" evidence="9"/>
<dbReference type="AlphaFoldDB" id="I7IHL3"/>
<dbReference type="InterPro" id="IPR014746">
    <property type="entry name" value="Gln_synth/guanido_kin_cat_dom"/>
</dbReference>
<evidence type="ECO:0000259" key="8">
    <source>
        <dbReference type="Pfam" id="PF02934"/>
    </source>
</evidence>
<evidence type="ECO:0000256" key="5">
    <source>
        <dbReference type="ARBA" id="ARBA00047913"/>
    </source>
</evidence>
<evidence type="ECO:0000256" key="1">
    <source>
        <dbReference type="ARBA" id="ARBA00022598"/>
    </source>
</evidence>
<accession>I7IHL3</accession>
<dbReference type="RefSeq" id="XP_012650420.1">
    <property type="nucleotide sequence ID" value="XM_012794966.1"/>
</dbReference>
<gene>
    <name evidence="9" type="ORF">BmR1_04g09180</name>
</gene>
<dbReference type="PANTHER" id="PTHR11659:SF0">
    <property type="entry name" value="GLUTAMYL-TRNA(GLN) AMIDOTRANSFERASE SUBUNIT B, MITOCHONDRIAL"/>
    <property type="match status" value="1"/>
</dbReference>
<protein>
    <submittedName>
        <fullName evidence="9">GatB/GatE catalytic domain</fullName>
        <ecNumber evidence="9">6.3.5.-</ecNumber>
    </submittedName>
</protein>
<evidence type="ECO:0000313" key="10">
    <source>
        <dbReference type="Proteomes" id="UP000002899"/>
    </source>
</evidence>
<feature type="chain" id="PRO_5003710820" evidence="6">
    <location>
        <begin position="19"/>
        <end position="610"/>
    </location>
</feature>
<keyword evidence="6" id="KW-0732">Signal</keyword>
<evidence type="ECO:0000259" key="7">
    <source>
        <dbReference type="Pfam" id="PF02637"/>
    </source>
</evidence>
<dbReference type="InterPro" id="IPR018027">
    <property type="entry name" value="Asn/Gln_amidotransferase"/>
</dbReference>
<comment type="catalytic activity">
    <reaction evidence="5">
        <text>L-glutamyl-tRNA(Gln) + L-glutamine + ATP + H2O = L-glutaminyl-tRNA(Gln) + L-glutamate + ADP + phosphate + H(+)</text>
        <dbReference type="Rhea" id="RHEA:17521"/>
        <dbReference type="Rhea" id="RHEA-COMP:9681"/>
        <dbReference type="Rhea" id="RHEA-COMP:9684"/>
        <dbReference type="ChEBI" id="CHEBI:15377"/>
        <dbReference type="ChEBI" id="CHEBI:15378"/>
        <dbReference type="ChEBI" id="CHEBI:29985"/>
        <dbReference type="ChEBI" id="CHEBI:30616"/>
        <dbReference type="ChEBI" id="CHEBI:43474"/>
        <dbReference type="ChEBI" id="CHEBI:58359"/>
        <dbReference type="ChEBI" id="CHEBI:78520"/>
        <dbReference type="ChEBI" id="CHEBI:78521"/>
        <dbReference type="ChEBI" id="CHEBI:456216"/>
    </reaction>
</comment>
<organism evidence="9 10">
    <name type="scientific">Babesia microti (strain RI)</name>
    <dbReference type="NCBI Taxonomy" id="1133968"/>
    <lineage>
        <taxon>Eukaryota</taxon>
        <taxon>Sar</taxon>
        <taxon>Alveolata</taxon>
        <taxon>Apicomplexa</taxon>
        <taxon>Aconoidasida</taxon>
        <taxon>Piroplasmida</taxon>
        <taxon>Babesiidae</taxon>
        <taxon>Babesia</taxon>
    </lineage>
</organism>
<dbReference type="InterPro" id="IPR003789">
    <property type="entry name" value="Asn/Gln_tRNA_amidoTrase-B-like"/>
</dbReference>
<dbReference type="EMBL" id="LN871599">
    <property type="protein sequence ID" value="CCF76012.1"/>
    <property type="molecule type" value="Genomic_DNA"/>
</dbReference>
<dbReference type="PANTHER" id="PTHR11659">
    <property type="entry name" value="GLUTAMYL-TRNA GLN AMIDOTRANSFERASE SUBUNIT B MITOCHONDRIAL AND PROKARYOTIC PET112-RELATED"/>
    <property type="match status" value="1"/>
</dbReference>
<dbReference type="SUPFAM" id="SSF55931">
    <property type="entry name" value="Glutamine synthetase/guanido kinase"/>
    <property type="match status" value="1"/>
</dbReference>
<keyword evidence="10" id="KW-1185">Reference proteome</keyword>
<dbReference type="OrthoDB" id="1722066at2759"/>
<feature type="signal peptide" evidence="6">
    <location>
        <begin position="1"/>
        <end position="18"/>
    </location>
</feature>
<dbReference type="InterPro" id="IPR006075">
    <property type="entry name" value="Asn/Gln-tRNA_Trfase_suB/E_cat"/>
</dbReference>
<dbReference type="Pfam" id="PF02637">
    <property type="entry name" value="GatB_Yqey"/>
    <property type="match status" value="1"/>
</dbReference>
<feature type="domain" description="Asn/Gln amidotransferase" evidence="7">
    <location>
        <begin position="446"/>
        <end position="590"/>
    </location>
</feature>
<dbReference type="SUPFAM" id="SSF89095">
    <property type="entry name" value="GatB/YqeY motif"/>
    <property type="match status" value="1"/>
</dbReference>
<dbReference type="GO" id="GO:0005739">
    <property type="term" value="C:mitochondrion"/>
    <property type="evidence" value="ECO:0007669"/>
    <property type="project" value="TreeGrafter"/>
</dbReference>
<evidence type="ECO:0000256" key="3">
    <source>
        <dbReference type="ARBA" id="ARBA00022840"/>
    </source>
</evidence>
<dbReference type="GO" id="GO:0005524">
    <property type="term" value="F:ATP binding"/>
    <property type="evidence" value="ECO:0007669"/>
    <property type="project" value="UniProtKB-KW"/>
</dbReference>
<dbReference type="GO" id="GO:0050567">
    <property type="term" value="F:glutaminyl-tRNA synthase (glutamine-hydrolyzing) activity"/>
    <property type="evidence" value="ECO:0007669"/>
    <property type="project" value="TreeGrafter"/>
</dbReference>
<keyword evidence="1 9" id="KW-0436">Ligase</keyword>
<keyword evidence="4" id="KW-0648">Protein biosynthesis</keyword>
<reference evidence="9 10" key="3">
    <citation type="journal article" date="2016" name="Sci. Rep.">
        <title>Genome-wide diversity and gene expression profiling of Babesia microti isolates identify polymorphic genes that mediate host-pathogen interactions.</title>
        <authorList>
            <person name="Silva J.C."/>
            <person name="Cornillot E."/>
            <person name="McCracken C."/>
            <person name="Usmani-Brown S."/>
            <person name="Dwivedi A."/>
            <person name="Ifeonu O.O."/>
            <person name="Crabtree J."/>
            <person name="Gotia H.T."/>
            <person name="Virji A.Z."/>
            <person name="Reynes C."/>
            <person name="Colinge J."/>
            <person name="Kumar V."/>
            <person name="Lawres L."/>
            <person name="Pazzi J.E."/>
            <person name="Pablo J.V."/>
            <person name="Hung C."/>
            <person name="Brancato J."/>
            <person name="Kumari P."/>
            <person name="Orvis J."/>
            <person name="Tretina K."/>
            <person name="Chibucos M."/>
            <person name="Ott S."/>
            <person name="Sadzewicz L."/>
            <person name="Sengamalay N."/>
            <person name="Shetty A.C."/>
            <person name="Su Q."/>
            <person name="Tallon L."/>
            <person name="Fraser C.M."/>
            <person name="Frutos R."/>
            <person name="Molina D.M."/>
            <person name="Krause P.J."/>
            <person name="Ben Mamoun C."/>
        </authorList>
    </citation>
    <scope>NUCLEOTIDE SEQUENCE [LARGE SCALE GENOMIC DNA]</scope>
    <source>
        <strain evidence="9 10">RI</strain>
    </source>
</reference>
<proteinExistence type="predicted"/>
<reference evidence="9 10" key="2">
    <citation type="journal article" date="2013" name="PLoS ONE">
        <title>Whole genome mapping and re-organization of the nuclear and mitochondrial genomes of Babesia microti isolates.</title>
        <authorList>
            <person name="Cornillot E."/>
            <person name="Dassouli A."/>
            <person name="Garg A."/>
            <person name="Pachikara N."/>
            <person name="Randazzo S."/>
            <person name="Depoix D."/>
            <person name="Carcy B."/>
            <person name="Delbecq S."/>
            <person name="Frutos R."/>
            <person name="Silva J.C."/>
            <person name="Sutton R."/>
            <person name="Krause P.J."/>
            <person name="Mamoun C.B."/>
        </authorList>
    </citation>
    <scope>NUCLEOTIDE SEQUENCE [LARGE SCALE GENOMIC DNA]</scope>
    <source>
        <strain evidence="9 10">RI</strain>
    </source>
</reference>
<name>I7IHL3_BABMR</name>
<dbReference type="VEuPathDB" id="PiroplasmaDB:BmR1_04g09180"/>
<feature type="domain" description="Aspartyl/Glutamyl-tRNA(Gln) amidotransferase subunit B/E catalytic" evidence="8">
    <location>
        <begin position="129"/>
        <end position="401"/>
    </location>
</feature>
<sequence length="610" mass="69883">MCICTLIVILILPISTSQFRVNCSSPNNYPSQFIAQPVFSESDANLSQKKYVIGIEAHVQLSLPNKLFCNCTTSVIYNPLLARITDKLMNINRTTVFNDDSIDFHEYFLSNHQEFLSNHSKYNDYDNIHEKIESIPNKSICHVCTGEPGAYGRLNAYVIPMAIIAAKLLYCQNVTNEVVFHRKIYEYFDLPKQYQLSQCHIPMASNGHINVDGYGAVAIKQIHIEEDTAKRINSDNKQLDYNRSGICLLEVVTDPIDATSDQIVNVCREIQRLFKSAKLSKCEMHRGNLRFDINISSDDLNNIVEVKNLNSFERIKMAIDKVSQYGNQKIYNDKDNDNPSDKMNQLIRYAETHSPNNKIKKDVVTALWNGKDNFNVTRPKSNYFYIKDWTIYPIKLSKLIIESISQLINPSDYANTLQKLVVPFHKYPNVNPNLLSFIYKDPIIAKYFEECSCKCNPATLSTLLVQDYIRVCKANNIKPTQTKLTSEKFIQLVNLVECKKIDILQARGSIETLSLIWDGEVADIFNLRRFNLLDTHDTKLLVDEYINNSPTRLLNLVTNGHNYIRTIIYEINRMNEGIVDPKLVIDYCNKLIVNVTSGGADDVKDNVVRH</sequence>
<dbReference type="GO" id="GO:0070681">
    <property type="term" value="P:glutaminyl-tRNAGln biosynthesis via transamidation"/>
    <property type="evidence" value="ECO:0007669"/>
    <property type="project" value="TreeGrafter"/>
</dbReference>
<evidence type="ECO:0000256" key="4">
    <source>
        <dbReference type="ARBA" id="ARBA00022917"/>
    </source>
</evidence>
<reference evidence="9 10" key="1">
    <citation type="journal article" date="2012" name="Nucleic Acids Res.">
        <title>Sequencing of the smallest Apicomplexan genome from the human pathogen Babesia microti.</title>
        <authorList>
            <person name="Cornillot E."/>
            <person name="Hadj-Kaddour K."/>
            <person name="Dassouli A."/>
            <person name="Noel B."/>
            <person name="Ranwez V."/>
            <person name="Vacherie B."/>
            <person name="Augagneur Y."/>
            <person name="Bres V."/>
            <person name="Duclos A."/>
            <person name="Randazzo S."/>
            <person name="Carcy B."/>
            <person name="Debierre-Grockiego F."/>
            <person name="Delbecq S."/>
            <person name="Moubri-Menage K."/>
            <person name="Shams-Eldin H."/>
            <person name="Usmani-Brown S."/>
            <person name="Bringaud F."/>
            <person name="Wincker P."/>
            <person name="Vivares C.P."/>
            <person name="Schwarz R.T."/>
            <person name="Schetters T.P."/>
            <person name="Krause P.J."/>
            <person name="Gorenflot A."/>
            <person name="Berry V."/>
            <person name="Barbe V."/>
            <person name="Ben Mamoun C."/>
        </authorList>
    </citation>
    <scope>NUCLEOTIDE SEQUENCE [LARGE SCALE GENOMIC DNA]</scope>
    <source>
        <strain evidence="9 10">RI</strain>
    </source>
</reference>
<keyword evidence="2" id="KW-0547">Nucleotide-binding</keyword>
<dbReference type="GeneID" id="24426466"/>
<dbReference type="KEGG" id="bmic:BmR1_04g09180"/>
<dbReference type="GO" id="GO:0030956">
    <property type="term" value="C:glutamyl-tRNA(Gln) amidotransferase complex"/>
    <property type="evidence" value="ECO:0007669"/>
    <property type="project" value="TreeGrafter"/>
</dbReference>
<dbReference type="Proteomes" id="UP000002899">
    <property type="component" value="Chromosome IV"/>
</dbReference>
<evidence type="ECO:0000256" key="6">
    <source>
        <dbReference type="SAM" id="SignalP"/>
    </source>
</evidence>
<dbReference type="Pfam" id="PF02934">
    <property type="entry name" value="GatB_N"/>
    <property type="match status" value="1"/>
</dbReference>